<dbReference type="EMBL" id="UYRV01021831">
    <property type="protein sequence ID" value="VDK70318.1"/>
    <property type="molecule type" value="Genomic_DNA"/>
</dbReference>
<evidence type="ECO:0000313" key="1">
    <source>
        <dbReference type="EMBL" id="VDK70318.1"/>
    </source>
</evidence>
<evidence type="ECO:0000313" key="2">
    <source>
        <dbReference type="Proteomes" id="UP000271889"/>
    </source>
</evidence>
<accession>A0A3P6TVE5</accession>
<keyword evidence="2" id="KW-1185">Reference proteome</keyword>
<reference evidence="1 2" key="1">
    <citation type="submission" date="2018-11" db="EMBL/GenBank/DDBJ databases">
        <authorList>
            <consortium name="Pathogen Informatics"/>
        </authorList>
    </citation>
    <scope>NUCLEOTIDE SEQUENCE [LARGE SCALE GENOMIC DNA]</scope>
</reference>
<organism evidence="1 2">
    <name type="scientific">Cylicostephanus goldi</name>
    <name type="common">Nematode worm</name>
    <dbReference type="NCBI Taxonomy" id="71465"/>
    <lineage>
        <taxon>Eukaryota</taxon>
        <taxon>Metazoa</taxon>
        <taxon>Ecdysozoa</taxon>
        <taxon>Nematoda</taxon>
        <taxon>Chromadorea</taxon>
        <taxon>Rhabditida</taxon>
        <taxon>Rhabditina</taxon>
        <taxon>Rhabditomorpha</taxon>
        <taxon>Strongyloidea</taxon>
        <taxon>Strongylidae</taxon>
        <taxon>Cylicostephanus</taxon>
    </lineage>
</organism>
<dbReference type="Proteomes" id="UP000271889">
    <property type="component" value="Unassembled WGS sequence"/>
</dbReference>
<sequence length="77" mass="8926">MTHLSLFGDMTGERFGMLEDDGASGDEGLSVGSRSFPRFLIRFMLRYRVYQFAALSFPESRQMCICDVIRQQYDERS</sequence>
<protein>
    <submittedName>
        <fullName evidence="1">Uncharacterized protein</fullName>
    </submittedName>
</protein>
<gene>
    <name evidence="1" type="ORF">CGOC_LOCUS6608</name>
</gene>
<proteinExistence type="predicted"/>
<name>A0A3P6TVE5_CYLGO</name>
<dbReference type="AlphaFoldDB" id="A0A3P6TVE5"/>